<gene>
    <name evidence="6" type="ORF">EMQ25_17430</name>
</gene>
<evidence type="ECO:0000256" key="1">
    <source>
        <dbReference type="ARBA" id="ARBA00004196"/>
    </source>
</evidence>
<dbReference type="PANTHER" id="PTHR46847:SF1">
    <property type="entry name" value="D-ALLOSE-BINDING PERIPLASMIC PROTEIN-RELATED"/>
    <property type="match status" value="1"/>
</dbReference>
<feature type="region of interest" description="Disordered" evidence="4">
    <location>
        <begin position="1"/>
        <end position="20"/>
    </location>
</feature>
<comment type="caution">
    <text evidence="6">The sequence shown here is derived from an EMBL/GenBank/DDBJ whole genome shotgun (WGS) entry which is preliminary data.</text>
</comment>
<evidence type="ECO:0000313" key="6">
    <source>
        <dbReference type="EMBL" id="RUT28364.1"/>
    </source>
</evidence>
<sequence>MLDGSHSPPQSSIPMEDRHPTQRSFPMLKATLLAATALVILPTLAIGQERLPVSGKTCEELTAFYETLPFTDRLPLDAGPVEIDGEVRDITIGFSQTAFNHPWRVSMLESLQAEACRHENVSLIVLDGNVDVAKQNNDIRDLIARGVDAVVMSPVESAALVPAARAVMAEGLPLIVLDRDVPTEKTLFIGQSNVTMGEQVARRMVEDLEGSGKIVVITGLQGSSPAVDRDRGMRNVLADYPEIEVLAVGDGQWIREPAVPIMEDFLTAYPEIDAVFSHAEESSWGAQLAISRAGRCEDGILHYTFDGSNAGFEAVANGTFQADGNYTPFIADVGLRAALYQLMGMEIPEAADYDLPGKTLVLPDSPVVTPENAAEWAGLGWGDFAPTPNPCR</sequence>
<dbReference type="AlphaFoldDB" id="A0A433X2T2"/>
<dbReference type="SUPFAM" id="SSF53822">
    <property type="entry name" value="Periplasmic binding protein-like I"/>
    <property type="match status" value="1"/>
</dbReference>
<proteinExistence type="inferred from homology"/>
<evidence type="ECO:0000256" key="2">
    <source>
        <dbReference type="ARBA" id="ARBA00007639"/>
    </source>
</evidence>
<accession>A0A433X2T2</accession>
<dbReference type="PANTHER" id="PTHR46847">
    <property type="entry name" value="D-ALLOSE-BINDING PERIPLASMIC PROTEIN-RELATED"/>
    <property type="match status" value="1"/>
</dbReference>
<feature type="domain" description="Periplasmic binding protein" evidence="5">
    <location>
        <begin position="92"/>
        <end position="342"/>
    </location>
</feature>
<evidence type="ECO:0000313" key="7">
    <source>
        <dbReference type="Proteomes" id="UP000281547"/>
    </source>
</evidence>
<protein>
    <recommendedName>
        <fullName evidence="5">Periplasmic binding protein domain-containing protein</fullName>
    </recommendedName>
</protein>
<dbReference type="Proteomes" id="UP000281547">
    <property type="component" value="Unassembled WGS sequence"/>
</dbReference>
<keyword evidence="7" id="KW-1185">Reference proteome</keyword>
<dbReference type="InterPro" id="IPR025997">
    <property type="entry name" value="SBP_2_dom"/>
</dbReference>
<comment type="similarity">
    <text evidence="2">Belongs to the bacterial solute-binding protein 2 family.</text>
</comment>
<organism evidence="6 7">
    <name type="scientific">Arsenicitalea aurantiaca</name>
    <dbReference type="NCBI Taxonomy" id="1783274"/>
    <lineage>
        <taxon>Bacteria</taxon>
        <taxon>Pseudomonadati</taxon>
        <taxon>Pseudomonadota</taxon>
        <taxon>Alphaproteobacteria</taxon>
        <taxon>Hyphomicrobiales</taxon>
        <taxon>Devosiaceae</taxon>
        <taxon>Arsenicitalea</taxon>
    </lineage>
</organism>
<dbReference type="GO" id="GO:0030313">
    <property type="term" value="C:cell envelope"/>
    <property type="evidence" value="ECO:0007669"/>
    <property type="project" value="UniProtKB-SubCell"/>
</dbReference>
<evidence type="ECO:0000259" key="5">
    <source>
        <dbReference type="Pfam" id="PF13407"/>
    </source>
</evidence>
<dbReference type="GO" id="GO:0030246">
    <property type="term" value="F:carbohydrate binding"/>
    <property type="evidence" value="ECO:0007669"/>
    <property type="project" value="UniProtKB-ARBA"/>
</dbReference>
<dbReference type="CDD" id="cd06308">
    <property type="entry name" value="PBP1_sensor_kinase-like"/>
    <property type="match status" value="1"/>
</dbReference>
<dbReference type="InterPro" id="IPR028082">
    <property type="entry name" value="Peripla_BP_I"/>
</dbReference>
<name>A0A433X2T2_9HYPH</name>
<dbReference type="Gene3D" id="3.40.50.2300">
    <property type="match status" value="2"/>
</dbReference>
<dbReference type="Pfam" id="PF13407">
    <property type="entry name" value="Peripla_BP_4"/>
    <property type="match status" value="1"/>
</dbReference>
<comment type="subcellular location">
    <subcellularLocation>
        <location evidence="1">Cell envelope</location>
    </subcellularLocation>
</comment>
<dbReference type="EMBL" id="RZNJ01000008">
    <property type="protein sequence ID" value="RUT28364.1"/>
    <property type="molecule type" value="Genomic_DNA"/>
</dbReference>
<reference evidence="6 7" key="1">
    <citation type="journal article" date="2016" name="Int. J. Syst. Evol. Microbiol.">
        <title>Arsenicitalea aurantiaca gen. nov., sp. nov., a new member of the family Hyphomicrobiaceae, isolated from high-arsenic sediment.</title>
        <authorList>
            <person name="Mu Y."/>
            <person name="Zhou L."/>
            <person name="Zeng X.C."/>
            <person name="Liu L."/>
            <person name="Pan Y."/>
            <person name="Chen X."/>
            <person name="Wang J."/>
            <person name="Li S."/>
            <person name="Li W.J."/>
            <person name="Wang Y."/>
        </authorList>
    </citation>
    <scope>NUCLEOTIDE SEQUENCE [LARGE SCALE GENOMIC DNA]</scope>
    <source>
        <strain evidence="6 7">42-50</strain>
    </source>
</reference>
<evidence type="ECO:0000256" key="4">
    <source>
        <dbReference type="SAM" id="MobiDB-lite"/>
    </source>
</evidence>
<keyword evidence="3" id="KW-0732">Signal</keyword>
<evidence type="ECO:0000256" key="3">
    <source>
        <dbReference type="ARBA" id="ARBA00022729"/>
    </source>
</evidence>